<comment type="caution">
    <text evidence="8">The sequence shown here is derived from an EMBL/GenBank/DDBJ whole genome shotgun (WGS) entry which is preliminary data.</text>
</comment>
<feature type="transmembrane region" description="Helical" evidence="6">
    <location>
        <begin position="44"/>
        <end position="63"/>
    </location>
</feature>
<keyword evidence="5 6" id="KW-0472">Membrane</keyword>
<dbReference type="PANTHER" id="PTHR36115">
    <property type="entry name" value="PROLINE-RICH ANTIGEN HOMOLOG-RELATED"/>
    <property type="match status" value="1"/>
</dbReference>
<dbReference type="InterPro" id="IPR051791">
    <property type="entry name" value="Pra-immunoreactive"/>
</dbReference>
<dbReference type="PANTHER" id="PTHR36115:SF9">
    <property type="entry name" value="LMO1584 PROTEIN"/>
    <property type="match status" value="1"/>
</dbReference>
<dbReference type="Pfam" id="PF06271">
    <property type="entry name" value="RDD"/>
    <property type="match status" value="1"/>
</dbReference>
<proteinExistence type="predicted"/>
<keyword evidence="9" id="KW-1185">Reference proteome</keyword>
<dbReference type="InterPro" id="IPR010432">
    <property type="entry name" value="RDD"/>
</dbReference>
<evidence type="ECO:0000256" key="3">
    <source>
        <dbReference type="ARBA" id="ARBA00022692"/>
    </source>
</evidence>
<protein>
    <submittedName>
        <fullName evidence="8">RDD family protein</fullName>
    </submittedName>
</protein>
<keyword evidence="4 6" id="KW-1133">Transmembrane helix</keyword>
<name>A0ABW2K632_9BACI</name>
<keyword evidence="3 6" id="KW-0812">Transmembrane</keyword>
<feature type="transmembrane region" description="Helical" evidence="6">
    <location>
        <begin position="84"/>
        <end position="112"/>
    </location>
</feature>
<accession>A0ABW2K632</accession>
<evidence type="ECO:0000313" key="9">
    <source>
        <dbReference type="Proteomes" id="UP001596494"/>
    </source>
</evidence>
<comment type="subcellular location">
    <subcellularLocation>
        <location evidence="1">Cell membrane</location>
        <topology evidence="1">Multi-pass membrane protein</topology>
    </subcellularLocation>
</comment>
<evidence type="ECO:0000256" key="4">
    <source>
        <dbReference type="ARBA" id="ARBA00022989"/>
    </source>
</evidence>
<feature type="transmembrane region" description="Helical" evidence="6">
    <location>
        <begin position="12"/>
        <end position="32"/>
    </location>
</feature>
<reference evidence="9" key="1">
    <citation type="journal article" date="2019" name="Int. J. Syst. Evol. Microbiol.">
        <title>The Global Catalogue of Microorganisms (GCM) 10K type strain sequencing project: providing services to taxonomists for standard genome sequencing and annotation.</title>
        <authorList>
            <consortium name="The Broad Institute Genomics Platform"/>
            <consortium name="The Broad Institute Genome Sequencing Center for Infectious Disease"/>
            <person name="Wu L."/>
            <person name="Ma J."/>
        </authorList>
    </citation>
    <scope>NUCLEOTIDE SEQUENCE [LARGE SCALE GENOMIC DNA]</scope>
    <source>
        <strain evidence="9">CCUG 73951</strain>
    </source>
</reference>
<dbReference type="Proteomes" id="UP001596494">
    <property type="component" value="Unassembled WGS sequence"/>
</dbReference>
<keyword evidence="2" id="KW-1003">Cell membrane</keyword>
<sequence>MERSVGFWKRLGASVLDGLIIFFPLFILFDLTLGWGDNHPVPNIIQYLVMLILPVLWYGYTVGKKLMGIRIVKVDGQDVGIGTMLMRFLLANILYGLTLGIGVLVSAFMVGIRDDHRSIHDFIAGTYVTEAKPGELS</sequence>
<organism evidence="8 9">
    <name type="scientific">Halobacillus campisalis</name>
    <dbReference type="NCBI Taxonomy" id="435909"/>
    <lineage>
        <taxon>Bacteria</taxon>
        <taxon>Bacillati</taxon>
        <taxon>Bacillota</taxon>
        <taxon>Bacilli</taxon>
        <taxon>Bacillales</taxon>
        <taxon>Bacillaceae</taxon>
        <taxon>Halobacillus</taxon>
    </lineage>
</organism>
<evidence type="ECO:0000256" key="1">
    <source>
        <dbReference type="ARBA" id="ARBA00004651"/>
    </source>
</evidence>
<evidence type="ECO:0000256" key="6">
    <source>
        <dbReference type="SAM" id="Phobius"/>
    </source>
</evidence>
<evidence type="ECO:0000256" key="2">
    <source>
        <dbReference type="ARBA" id="ARBA00022475"/>
    </source>
</evidence>
<evidence type="ECO:0000256" key="5">
    <source>
        <dbReference type="ARBA" id="ARBA00023136"/>
    </source>
</evidence>
<dbReference type="EMBL" id="JBHTBY010000010">
    <property type="protein sequence ID" value="MFC7321599.1"/>
    <property type="molecule type" value="Genomic_DNA"/>
</dbReference>
<evidence type="ECO:0000313" key="8">
    <source>
        <dbReference type="EMBL" id="MFC7321599.1"/>
    </source>
</evidence>
<gene>
    <name evidence="8" type="ORF">ACFQMN_12005</name>
</gene>
<dbReference type="RefSeq" id="WP_253935750.1">
    <property type="nucleotide sequence ID" value="NZ_JAPVRC010000009.1"/>
</dbReference>
<feature type="domain" description="RDD" evidence="7">
    <location>
        <begin position="6"/>
        <end position="125"/>
    </location>
</feature>
<evidence type="ECO:0000259" key="7">
    <source>
        <dbReference type="Pfam" id="PF06271"/>
    </source>
</evidence>